<comment type="caution">
    <text evidence="2">The sequence shown here is derived from an EMBL/GenBank/DDBJ whole genome shotgun (WGS) entry which is preliminary data.</text>
</comment>
<feature type="chain" id="PRO_5002164144" evidence="1">
    <location>
        <begin position="20"/>
        <end position="138"/>
    </location>
</feature>
<sequence>MNEVMPCFLLKILVLFAMSLIIFECADTPTAVCPPATIQKLKNATEEVRTKHLQHWEKQVSLEKAYLLASYQIIHPTNSRDVYRNWDLTSNFMKSFCKAQHLNNDLNIDSIEVDCSTVAEYITNCIRLLQNIKYSLSN</sequence>
<dbReference type="EMBL" id="JWZT01005002">
    <property type="protein sequence ID" value="KII62370.1"/>
    <property type="molecule type" value="Genomic_DNA"/>
</dbReference>
<organism evidence="2 3">
    <name type="scientific">Thelohanellus kitauei</name>
    <name type="common">Myxosporean</name>
    <dbReference type="NCBI Taxonomy" id="669202"/>
    <lineage>
        <taxon>Eukaryota</taxon>
        <taxon>Metazoa</taxon>
        <taxon>Cnidaria</taxon>
        <taxon>Myxozoa</taxon>
        <taxon>Myxosporea</taxon>
        <taxon>Bivalvulida</taxon>
        <taxon>Platysporina</taxon>
        <taxon>Myxobolidae</taxon>
        <taxon>Thelohanellus</taxon>
    </lineage>
</organism>
<name>A0A0C2M5L4_THEKT</name>
<keyword evidence="1" id="KW-0732">Signal</keyword>
<reference evidence="2 3" key="1">
    <citation type="journal article" date="2014" name="Genome Biol. Evol.">
        <title>The genome of the myxosporean Thelohanellus kitauei shows adaptations to nutrient acquisition within its fish host.</title>
        <authorList>
            <person name="Yang Y."/>
            <person name="Xiong J."/>
            <person name="Zhou Z."/>
            <person name="Huo F."/>
            <person name="Miao W."/>
            <person name="Ran C."/>
            <person name="Liu Y."/>
            <person name="Zhang J."/>
            <person name="Feng J."/>
            <person name="Wang M."/>
            <person name="Wang M."/>
            <person name="Wang L."/>
            <person name="Yao B."/>
        </authorList>
    </citation>
    <scope>NUCLEOTIDE SEQUENCE [LARGE SCALE GENOMIC DNA]</scope>
    <source>
        <strain evidence="2">Wuqing</strain>
    </source>
</reference>
<keyword evidence="3" id="KW-1185">Reference proteome</keyword>
<evidence type="ECO:0000313" key="3">
    <source>
        <dbReference type="Proteomes" id="UP000031668"/>
    </source>
</evidence>
<dbReference type="Proteomes" id="UP000031668">
    <property type="component" value="Unassembled WGS sequence"/>
</dbReference>
<evidence type="ECO:0000313" key="2">
    <source>
        <dbReference type="EMBL" id="KII62370.1"/>
    </source>
</evidence>
<accession>A0A0C2M5L4</accession>
<dbReference type="AlphaFoldDB" id="A0A0C2M5L4"/>
<evidence type="ECO:0000256" key="1">
    <source>
        <dbReference type="SAM" id="SignalP"/>
    </source>
</evidence>
<proteinExistence type="predicted"/>
<protein>
    <submittedName>
        <fullName evidence="2">Uncharacterized protein</fullName>
    </submittedName>
</protein>
<feature type="signal peptide" evidence="1">
    <location>
        <begin position="1"/>
        <end position="19"/>
    </location>
</feature>
<gene>
    <name evidence="2" type="ORF">RF11_06090</name>
</gene>